<reference evidence="2 3" key="1">
    <citation type="submission" date="2019-03" db="EMBL/GenBank/DDBJ databases">
        <title>Genomic Encyclopedia of Type Strains, Phase IV (KMG-IV): sequencing the most valuable type-strain genomes for metagenomic binning, comparative biology and taxonomic classification.</title>
        <authorList>
            <person name="Goeker M."/>
        </authorList>
    </citation>
    <scope>NUCLEOTIDE SEQUENCE [LARGE SCALE GENOMIC DNA]</scope>
    <source>
        <strain evidence="2 3">DSM 104836</strain>
    </source>
</reference>
<evidence type="ECO:0000313" key="3">
    <source>
        <dbReference type="Proteomes" id="UP000295696"/>
    </source>
</evidence>
<evidence type="ECO:0008006" key="4">
    <source>
        <dbReference type="Google" id="ProtNLM"/>
    </source>
</evidence>
<keyword evidence="3" id="KW-1185">Reference proteome</keyword>
<feature type="signal peptide" evidence="1">
    <location>
        <begin position="1"/>
        <end position="18"/>
    </location>
</feature>
<dbReference type="AlphaFoldDB" id="A0A4R3J9Z7"/>
<dbReference type="OrthoDB" id="5339359at2"/>
<gene>
    <name evidence="2" type="ORF">EDD52_10873</name>
</gene>
<evidence type="ECO:0000313" key="2">
    <source>
        <dbReference type="EMBL" id="TCS62779.1"/>
    </source>
</evidence>
<comment type="caution">
    <text evidence="2">The sequence shown here is derived from an EMBL/GenBank/DDBJ whole genome shotgun (WGS) entry which is preliminary data.</text>
</comment>
<accession>A0A4R3J9Z7</accession>
<dbReference type="RefSeq" id="WP_132245378.1">
    <property type="nucleotide sequence ID" value="NZ_SLZU01000008.1"/>
</dbReference>
<organism evidence="2 3">
    <name type="scientific">Primorskyibacter sedentarius</name>
    <dbReference type="NCBI Taxonomy" id="745311"/>
    <lineage>
        <taxon>Bacteria</taxon>
        <taxon>Pseudomonadati</taxon>
        <taxon>Pseudomonadota</taxon>
        <taxon>Alphaproteobacteria</taxon>
        <taxon>Rhodobacterales</taxon>
        <taxon>Roseobacteraceae</taxon>
        <taxon>Primorskyibacter</taxon>
    </lineage>
</organism>
<protein>
    <recommendedName>
        <fullName evidence="4">Transglutaminase superfamily protein</fullName>
    </recommendedName>
</protein>
<feature type="chain" id="PRO_5020871650" description="Transglutaminase superfamily protein" evidence="1">
    <location>
        <begin position="19"/>
        <end position="186"/>
    </location>
</feature>
<sequence length="186" mass="20878">MKKIVASVLGLVMALTVAGCTGQPKSQHGNIDALAAEIRMLGPEIDPEEAYRAAHIAVTYSKQLAQEYEITDSPIIHNAKVNTGLRERGLCNHFAEDLTKRMRQEGFRTLSIHWATSPPTPFRIIHHSAVVSGRGGTIYDGILLDPWRYGGDLFWSKPEADKRYDWRPRMEVREELLNGRKARAAN</sequence>
<evidence type="ECO:0000256" key="1">
    <source>
        <dbReference type="SAM" id="SignalP"/>
    </source>
</evidence>
<dbReference type="EMBL" id="SLZU01000008">
    <property type="protein sequence ID" value="TCS62779.1"/>
    <property type="molecule type" value="Genomic_DNA"/>
</dbReference>
<dbReference type="PROSITE" id="PS51257">
    <property type="entry name" value="PROKAR_LIPOPROTEIN"/>
    <property type="match status" value="1"/>
</dbReference>
<keyword evidence="1" id="KW-0732">Signal</keyword>
<name>A0A4R3J9Z7_9RHOB</name>
<dbReference type="Proteomes" id="UP000295696">
    <property type="component" value="Unassembled WGS sequence"/>
</dbReference>
<proteinExistence type="predicted"/>